<proteinExistence type="predicted"/>
<evidence type="ECO:0000256" key="1">
    <source>
        <dbReference type="SAM" id="Phobius"/>
    </source>
</evidence>
<sequence length="49" mass="5240">MSAFAAGSDGLAHHLLMDLAIKGVIVVVAAIVLVLGMVVIWRRAGRRRE</sequence>
<dbReference type="AlphaFoldDB" id="A0AAU2VDM1"/>
<reference evidence="2" key="1">
    <citation type="submission" date="2022-10" db="EMBL/GenBank/DDBJ databases">
        <title>The complete genomes of actinobacterial strains from the NBC collection.</title>
        <authorList>
            <person name="Joergensen T.S."/>
            <person name="Alvarez Arevalo M."/>
            <person name="Sterndorff E.B."/>
            <person name="Faurdal D."/>
            <person name="Vuksanovic O."/>
            <person name="Mourched A.-S."/>
            <person name="Charusanti P."/>
            <person name="Shaw S."/>
            <person name="Blin K."/>
            <person name="Weber T."/>
        </authorList>
    </citation>
    <scope>NUCLEOTIDE SEQUENCE</scope>
    <source>
        <strain evidence="2">NBC_00003</strain>
    </source>
</reference>
<dbReference type="EMBL" id="CP108318">
    <property type="protein sequence ID" value="WTW65583.1"/>
    <property type="molecule type" value="Genomic_DNA"/>
</dbReference>
<protein>
    <submittedName>
        <fullName evidence="2">Uncharacterized protein</fullName>
    </submittedName>
</protein>
<evidence type="ECO:0000313" key="2">
    <source>
        <dbReference type="EMBL" id="WTW65583.1"/>
    </source>
</evidence>
<keyword evidence="1" id="KW-1133">Transmembrane helix</keyword>
<gene>
    <name evidence="2" type="ORF">OG549_35795</name>
</gene>
<organism evidence="2">
    <name type="scientific">Streptomyces sp. NBC_00003</name>
    <dbReference type="NCBI Taxonomy" id="2903608"/>
    <lineage>
        <taxon>Bacteria</taxon>
        <taxon>Bacillati</taxon>
        <taxon>Actinomycetota</taxon>
        <taxon>Actinomycetes</taxon>
        <taxon>Kitasatosporales</taxon>
        <taxon>Streptomycetaceae</taxon>
        <taxon>Streptomyces</taxon>
    </lineage>
</organism>
<accession>A0AAU2VDM1</accession>
<keyword evidence="1" id="KW-0472">Membrane</keyword>
<keyword evidence="1" id="KW-0812">Transmembrane</keyword>
<feature type="transmembrane region" description="Helical" evidence="1">
    <location>
        <begin position="20"/>
        <end position="41"/>
    </location>
</feature>
<name>A0AAU2VDM1_9ACTN</name>